<dbReference type="EMBL" id="MW073100">
    <property type="protein sequence ID" value="QWT28917.1"/>
    <property type="molecule type" value="Genomic_DNA"/>
</dbReference>
<proteinExistence type="predicted"/>
<evidence type="ECO:0000313" key="1">
    <source>
        <dbReference type="EMBL" id="QWT28917.1"/>
    </source>
</evidence>
<protein>
    <recommendedName>
        <fullName evidence="3">Minor tail protein</fullName>
    </recommendedName>
</protein>
<evidence type="ECO:0008006" key="3">
    <source>
        <dbReference type="Google" id="ProtNLM"/>
    </source>
</evidence>
<sequence length="119" mass="11596">MAFTNDSKEAAALAVTARGNWISLHTADPGVTGASEATGGTPAYSRKQTAWAGGAVDGVVSGSSVAVDVASGNYSHGGIWTAATGGTFVGGFALSSPTGPLPSQTVVNVVPMVNVTSVG</sequence>
<name>A0A8F2IVE6_9CAUD</name>
<keyword evidence="2" id="KW-1185">Reference proteome</keyword>
<dbReference type="Pfam" id="PF23140">
    <property type="entry name" value="Gp80"/>
    <property type="match status" value="1"/>
</dbReference>
<dbReference type="Proteomes" id="UP000683438">
    <property type="component" value="Segment"/>
</dbReference>
<evidence type="ECO:0000313" key="2">
    <source>
        <dbReference type="Proteomes" id="UP000683438"/>
    </source>
</evidence>
<accession>A0A8F2IVE6</accession>
<reference evidence="1" key="1">
    <citation type="submission" date="2020-10" db="EMBL/GenBank/DDBJ databases">
        <title>Complete genome sequence of vB_MoxS-R1, a novel marine prophage inducted from Microbacterium.</title>
        <authorList>
            <person name="Zheng H."/>
            <person name="Liu B."/>
            <person name="Xu Y."/>
            <person name="Chen F."/>
        </authorList>
    </citation>
    <scope>NUCLEOTIDE SEQUENCE</scope>
</reference>
<dbReference type="InterPro" id="IPR056908">
    <property type="entry name" value="Gp80-like"/>
</dbReference>
<gene>
    <name evidence="1" type="ORF">vBMoxSR1_gp67</name>
</gene>
<organism evidence="1 2">
    <name type="scientific">Microbacterium phage vB_MoxS-R1</name>
    <dbReference type="NCBI Taxonomy" id="2848881"/>
    <lineage>
        <taxon>Viruses</taxon>
        <taxon>Duplodnaviria</taxon>
        <taxon>Heunggongvirae</taxon>
        <taxon>Uroviricota</taxon>
        <taxon>Caudoviricetes</taxon>
        <taxon>Syrbvirus</taxon>
        <taxon>Syrbvirus R1</taxon>
    </lineage>
</organism>